<keyword evidence="4 6" id="KW-0808">Transferase</keyword>
<accession>A0A5S9N6K2</accession>
<dbReference type="Gene3D" id="3.40.640.10">
    <property type="entry name" value="Type I PLP-dependent aspartate aminotransferase-like (Major domain)"/>
    <property type="match status" value="1"/>
</dbReference>
<keyword evidence="7" id="KW-0812">Transmembrane</keyword>
<keyword evidence="3 6" id="KW-0032">Aminotransferase</keyword>
<dbReference type="InterPro" id="IPR015421">
    <property type="entry name" value="PyrdxlP-dep_Trfase_major"/>
</dbReference>
<dbReference type="OrthoDB" id="9803354at2"/>
<evidence type="ECO:0000256" key="3">
    <source>
        <dbReference type="ARBA" id="ARBA00022576"/>
    </source>
</evidence>
<evidence type="ECO:0000256" key="6">
    <source>
        <dbReference type="RuleBase" id="RU000481"/>
    </source>
</evidence>
<dbReference type="InterPro" id="IPR004839">
    <property type="entry name" value="Aminotransferase_I/II_large"/>
</dbReference>
<evidence type="ECO:0000256" key="1">
    <source>
        <dbReference type="ARBA" id="ARBA00001933"/>
    </source>
</evidence>
<proteinExistence type="inferred from homology"/>
<comment type="cofactor">
    <cofactor evidence="1 6">
        <name>pyridoxal 5'-phosphate</name>
        <dbReference type="ChEBI" id="CHEBI:597326"/>
    </cofactor>
</comment>
<keyword evidence="7" id="KW-0472">Membrane</keyword>
<dbReference type="EMBL" id="CACSII010000001">
    <property type="protein sequence ID" value="CAA0078630.1"/>
    <property type="molecule type" value="Genomic_DNA"/>
</dbReference>
<keyword evidence="5" id="KW-0663">Pyridoxal phosphate</keyword>
<sequence>MPRTADRLRDIAPFRVVEVLSRAKELEAAGRDIVHMEAGEPDFATIQPIIDAAKSALDDGATYYTGACGIPELREAVAGMYKERYQLDIPASRILITPGASGALLLIAAYLMNPGDGMMMTDPGYPCNRNFMRLVEGEGQLVAVDPADRYQLTAAIAEKNWHDNTVGALVASPANPTGEILTRQQLSDLYDVTHRHGGNLIVDEIYHGLTFGVEAPSILEVTDQAFVINSFSKYFGMTGWRLGWMVAPEYAIEGLERLAQNLFISMSTMAQYGALAGFEPEALALLEERRTIFHERRDYLVPALRELGFEISHVPDGAFYVYADISRFSDDSLSFCKTLLEDHGVAVTPGADFGHHKADTHVRFAYTTSMERLQEGVRRLRAVLAPA</sequence>
<dbReference type="Pfam" id="PF00155">
    <property type="entry name" value="Aminotran_1_2"/>
    <property type="match status" value="1"/>
</dbReference>
<evidence type="ECO:0000256" key="4">
    <source>
        <dbReference type="ARBA" id="ARBA00022679"/>
    </source>
</evidence>
<dbReference type="GO" id="GO:0030170">
    <property type="term" value="F:pyridoxal phosphate binding"/>
    <property type="evidence" value="ECO:0007669"/>
    <property type="project" value="InterPro"/>
</dbReference>
<evidence type="ECO:0000259" key="8">
    <source>
        <dbReference type="Pfam" id="PF00155"/>
    </source>
</evidence>
<dbReference type="GO" id="GO:0008483">
    <property type="term" value="F:transaminase activity"/>
    <property type="evidence" value="ECO:0007669"/>
    <property type="project" value="UniProtKB-KW"/>
</dbReference>
<gene>
    <name evidence="9" type="primary">aspC</name>
    <name evidence="9" type="ORF">DPBNPPHM_00057</name>
</gene>
<dbReference type="InterPro" id="IPR004838">
    <property type="entry name" value="NHTrfase_class1_PyrdxlP-BS"/>
</dbReference>
<reference evidence="9 10" key="1">
    <citation type="submission" date="2019-11" db="EMBL/GenBank/DDBJ databases">
        <authorList>
            <person name="Holert J."/>
        </authorList>
    </citation>
    <scope>NUCLEOTIDE SEQUENCE [LARGE SCALE GENOMIC DNA]</scope>
    <source>
        <strain evidence="9">BC5_2</strain>
    </source>
</reference>
<dbReference type="Proteomes" id="UP000434580">
    <property type="component" value="Unassembled WGS sequence"/>
</dbReference>
<evidence type="ECO:0000256" key="5">
    <source>
        <dbReference type="ARBA" id="ARBA00022898"/>
    </source>
</evidence>
<dbReference type="PROSITE" id="PS00105">
    <property type="entry name" value="AA_TRANSFER_CLASS_1"/>
    <property type="match status" value="1"/>
</dbReference>
<feature type="domain" description="Aminotransferase class I/classII large" evidence="8">
    <location>
        <begin position="32"/>
        <end position="380"/>
    </location>
</feature>
<evidence type="ECO:0000313" key="9">
    <source>
        <dbReference type="EMBL" id="CAA0078630.1"/>
    </source>
</evidence>
<evidence type="ECO:0000313" key="10">
    <source>
        <dbReference type="Proteomes" id="UP000434580"/>
    </source>
</evidence>
<keyword evidence="7" id="KW-1133">Transmembrane helix</keyword>
<dbReference type="InterPro" id="IPR015424">
    <property type="entry name" value="PyrdxlP-dep_Trfase"/>
</dbReference>
<dbReference type="PANTHER" id="PTHR46383">
    <property type="entry name" value="ASPARTATE AMINOTRANSFERASE"/>
    <property type="match status" value="1"/>
</dbReference>
<dbReference type="CDD" id="cd00609">
    <property type="entry name" value="AAT_like"/>
    <property type="match status" value="1"/>
</dbReference>
<organism evidence="9 10">
    <name type="scientific">BD1-7 clade bacterium</name>
    <dbReference type="NCBI Taxonomy" id="2029982"/>
    <lineage>
        <taxon>Bacteria</taxon>
        <taxon>Pseudomonadati</taxon>
        <taxon>Pseudomonadota</taxon>
        <taxon>Gammaproteobacteria</taxon>
        <taxon>Cellvibrionales</taxon>
        <taxon>Spongiibacteraceae</taxon>
        <taxon>BD1-7 clade</taxon>
    </lineage>
</organism>
<name>A0A5S9N6K2_9GAMM</name>
<dbReference type="EC" id="2.6.1.-" evidence="6"/>
<comment type="similarity">
    <text evidence="2 6">Belongs to the class-I pyridoxal-phosphate-dependent aminotransferase family.</text>
</comment>
<dbReference type="SUPFAM" id="SSF53383">
    <property type="entry name" value="PLP-dependent transferases"/>
    <property type="match status" value="1"/>
</dbReference>
<dbReference type="AlphaFoldDB" id="A0A5S9N6K2"/>
<dbReference type="NCBIfam" id="NF006514">
    <property type="entry name" value="PRK08960.1"/>
    <property type="match status" value="1"/>
</dbReference>
<protein>
    <recommendedName>
        <fullName evidence="6">Aminotransferase</fullName>
        <ecNumber evidence="6">2.6.1.-</ecNumber>
    </recommendedName>
</protein>
<dbReference type="GO" id="GO:0006520">
    <property type="term" value="P:amino acid metabolic process"/>
    <property type="evidence" value="ECO:0007669"/>
    <property type="project" value="InterPro"/>
</dbReference>
<feature type="transmembrane region" description="Helical" evidence="7">
    <location>
        <begin position="94"/>
        <end position="112"/>
    </location>
</feature>
<evidence type="ECO:0000256" key="7">
    <source>
        <dbReference type="SAM" id="Phobius"/>
    </source>
</evidence>
<dbReference type="InterPro" id="IPR050596">
    <property type="entry name" value="AspAT/PAT-like"/>
</dbReference>
<evidence type="ECO:0000256" key="2">
    <source>
        <dbReference type="ARBA" id="ARBA00007441"/>
    </source>
</evidence>
<dbReference type="PANTHER" id="PTHR46383:SF2">
    <property type="entry name" value="AMINOTRANSFERASE"/>
    <property type="match status" value="1"/>
</dbReference>